<name>A0A5S9F3I1_UABAM</name>
<dbReference type="GO" id="GO:0046872">
    <property type="term" value="F:metal ion binding"/>
    <property type="evidence" value="ECO:0007669"/>
    <property type="project" value="InterPro"/>
</dbReference>
<keyword evidence="1" id="KW-0436">Ligase</keyword>
<accession>A0A5S9F3I1</accession>
<dbReference type="Gene3D" id="3.30.470.20">
    <property type="entry name" value="ATP-grasp fold, B domain"/>
    <property type="match status" value="1"/>
</dbReference>
<feature type="domain" description="ATP-grasp" evidence="5">
    <location>
        <begin position="111"/>
        <end position="315"/>
    </location>
</feature>
<evidence type="ECO:0000313" key="6">
    <source>
        <dbReference type="EMBL" id="BBM84512.1"/>
    </source>
</evidence>
<dbReference type="EMBL" id="AP019860">
    <property type="protein sequence ID" value="BBM84512.1"/>
    <property type="molecule type" value="Genomic_DNA"/>
</dbReference>
<evidence type="ECO:0000259" key="5">
    <source>
        <dbReference type="PROSITE" id="PS50975"/>
    </source>
</evidence>
<dbReference type="GO" id="GO:0016874">
    <property type="term" value="F:ligase activity"/>
    <property type="evidence" value="ECO:0007669"/>
    <property type="project" value="UniProtKB-KW"/>
</dbReference>
<dbReference type="OrthoDB" id="9813261at2"/>
<dbReference type="GO" id="GO:0005524">
    <property type="term" value="F:ATP binding"/>
    <property type="evidence" value="ECO:0007669"/>
    <property type="project" value="UniProtKB-UniRule"/>
</dbReference>
<evidence type="ECO:0000256" key="4">
    <source>
        <dbReference type="PROSITE-ProRule" id="PRU00409"/>
    </source>
</evidence>
<protein>
    <submittedName>
        <fullName evidence="6">Carboxylase</fullName>
    </submittedName>
</protein>
<keyword evidence="2 4" id="KW-0547">Nucleotide-binding</keyword>
<reference evidence="6 7" key="1">
    <citation type="submission" date="2019-08" db="EMBL/GenBank/DDBJ databases">
        <title>Complete genome sequence of Candidatus Uab amorphum.</title>
        <authorList>
            <person name="Shiratori T."/>
            <person name="Suzuki S."/>
            <person name="Kakizawa Y."/>
            <person name="Ishida K."/>
        </authorList>
    </citation>
    <scope>NUCLEOTIDE SEQUENCE [LARGE SCALE GENOMIC DNA]</scope>
    <source>
        <strain evidence="6 7">SRT547</strain>
    </source>
</reference>
<dbReference type="PANTHER" id="PTHR43585:SF2">
    <property type="entry name" value="ATP-GRASP ENZYME FSQD"/>
    <property type="match status" value="1"/>
</dbReference>
<dbReference type="InterPro" id="IPR052032">
    <property type="entry name" value="ATP-dep_AA_Ligase"/>
</dbReference>
<dbReference type="InterPro" id="IPR011761">
    <property type="entry name" value="ATP-grasp"/>
</dbReference>
<evidence type="ECO:0000313" key="7">
    <source>
        <dbReference type="Proteomes" id="UP000326354"/>
    </source>
</evidence>
<keyword evidence="3 4" id="KW-0067">ATP-binding</keyword>
<proteinExistence type="predicted"/>
<organism evidence="6 7">
    <name type="scientific">Uabimicrobium amorphum</name>
    <dbReference type="NCBI Taxonomy" id="2596890"/>
    <lineage>
        <taxon>Bacteria</taxon>
        <taxon>Pseudomonadati</taxon>
        <taxon>Planctomycetota</taxon>
        <taxon>Candidatus Uabimicrobiia</taxon>
        <taxon>Candidatus Uabimicrobiales</taxon>
        <taxon>Candidatus Uabimicrobiaceae</taxon>
        <taxon>Candidatus Uabimicrobium</taxon>
    </lineage>
</organism>
<evidence type="ECO:0000256" key="3">
    <source>
        <dbReference type="ARBA" id="ARBA00022840"/>
    </source>
</evidence>
<keyword evidence="7" id="KW-1185">Reference proteome</keyword>
<dbReference type="PANTHER" id="PTHR43585">
    <property type="entry name" value="FUMIPYRROLE BIOSYNTHESIS PROTEIN C"/>
    <property type="match status" value="1"/>
</dbReference>
<dbReference type="RefSeq" id="WP_151968660.1">
    <property type="nucleotide sequence ID" value="NZ_AP019860.1"/>
</dbReference>
<dbReference type="Proteomes" id="UP000326354">
    <property type="component" value="Chromosome"/>
</dbReference>
<dbReference type="PROSITE" id="PS50975">
    <property type="entry name" value="ATP_GRASP"/>
    <property type="match status" value="1"/>
</dbReference>
<dbReference type="SUPFAM" id="SSF56059">
    <property type="entry name" value="Glutathione synthetase ATP-binding domain-like"/>
    <property type="match status" value="1"/>
</dbReference>
<gene>
    <name evidence="6" type="ORF">UABAM_02873</name>
</gene>
<dbReference type="Pfam" id="PF13535">
    <property type="entry name" value="ATP-grasp_4"/>
    <property type="match status" value="1"/>
</dbReference>
<evidence type="ECO:0000256" key="2">
    <source>
        <dbReference type="ARBA" id="ARBA00022741"/>
    </source>
</evidence>
<sequence>MKILLIMRKGYNCHVDHIATICNLGIDIVIVTEKQQALTDQRFSAAVIIPSCSVDEAFHLIRDKIVNSGVKIAITFQETDIVLNAMVNEILQADHVPVQVAKIARNKYNQQLFLHKNNIPAPVSIPIKNIKCCEAIIDKIGLPLIVKPTQAASSLNVYFVDSLPAMEKAYRQIANFSQSGYGNYYNGDEDIVALAEEYLPGEEVTVDGVVIDGEFYLGGIHNQIHKTGKHFHSDLYSLPFSKPDLEEDLAKIAKDIVQHLGVKRALFHCDMRQDRNGKFRVMEFTLRISGAGYMYRNIRSVYGIDLVALHLLDILQDKTVLAKTKRLAPTCTTCIKFVYRTGVVFCNHVGNAKDDPHFDGYIAMAAPEDVVNHRSEHFQITGLLSVKSAGVISIRQIEEIAINLEQQLQVVVKPNFMSSYCSRHIPTV</sequence>
<dbReference type="AlphaFoldDB" id="A0A5S9F3I1"/>
<evidence type="ECO:0000256" key="1">
    <source>
        <dbReference type="ARBA" id="ARBA00022598"/>
    </source>
</evidence>
<dbReference type="KEGG" id="uam:UABAM_02873"/>